<name>A0AAV1QQI3_9ROSI</name>
<reference evidence="1 2" key="1">
    <citation type="submission" date="2024-01" db="EMBL/GenBank/DDBJ databases">
        <authorList>
            <person name="Waweru B."/>
        </authorList>
    </citation>
    <scope>NUCLEOTIDE SEQUENCE [LARGE SCALE GENOMIC DNA]</scope>
</reference>
<evidence type="ECO:0000313" key="1">
    <source>
        <dbReference type="EMBL" id="CAK7323821.1"/>
    </source>
</evidence>
<comment type="caution">
    <text evidence="1">The sequence shown here is derived from an EMBL/GenBank/DDBJ whole genome shotgun (WGS) entry which is preliminary data.</text>
</comment>
<proteinExistence type="predicted"/>
<evidence type="ECO:0000313" key="2">
    <source>
        <dbReference type="Proteomes" id="UP001314170"/>
    </source>
</evidence>
<organism evidence="1 2">
    <name type="scientific">Dovyalis caffra</name>
    <dbReference type="NCBI Taxonomy" id="77055"/>
    <lineage>
        <taxon>Eukaryota</taxon>
        <taxon>Viridiplantae</taxon>
        <taxon>Streptophyta</taxon>
        <taxon>Embryophyta</taxon>
        <taxon>Tracheophyta</taxon>
        <taxon>Spermatophyta</taxon>
        <taxon>Magnoliopsida</taxon>
        <taxon>eudicotyledons</taxon>
        <taxon>Gunneridae</taxon>
        <taxon>Pentapetalae</taxon>
        <taxon>rosids</taxon>
        <taxon>fabids</taxon>
        <taxon>Malpighiales</taxon>
        <taxon>Salicaceae</taxon>
        <taxon>Flacourtieae</taxon>
        <taxon>Dovyalis</taxon>
    </lineage>
</organism>
<gene>
    <name evidence="1" type="ORF">DCAF_LOCUS1451</name>
</gene>
<dbReference type="Proteomes" id="UP001314170">
    <property type="component" value="Unassembled WGS sequence"/>
</dbReference>
<protein>
    <submittedName>
        <fullName evidence="1">Uncharacterized protein</fullName>
    </submittedName>
</protein>
<accession>A0AAV1QQI3</accession>
<sequence length="97" mass="11525">MMFRSRKYVFFVFRDNTECELPSSRKGRCDELETIYRETIIADLHHTQSDNHERLIGLDREPRNVSFRVPGRAGVNELETIYRETVIASLRFFRPTS</sequence>
<dbReference type="AlphaFoldDB" id="A0AAV1QQI3"/>
<keyword evidence="2" id="KW-1185">Reference proteome</keyword>
<dbReference type="EMBL" id="CAWUPB010000164">
    <property type="protein sequence ID" value="CAK7323821.1"/>
    <property type="molecule type" value="Genomic_DNA"/>
</dbReference>